<dbReference type="InterPro" id="IPR010057">
    <property type="entry name" value="Transcription_activator_Rgg_C"/>
</dbReference>
<proteinExistence type="predicted"/>
<dbReference type="InterPro" id="IPR010982">
    <property type="entry name" value="Lambda_DNA-bd_dom_sf"/>
</dbReference>
<feature type="domain" description="HTH cro/C1-type" evidence="1">
    <location>
        <begin position="7"/>
        <end position="61"/>
    </location>
</feature>
<evidence type="ECO:0000313" key="3">
    <source>
        <dbReference type="Proteomes" id="UP000032552"/>
    </source>
</evidence>
<dbReference type="PANTHER" id="PTHR37038:SF12">
    <property type="entry name" value="TRANSCRIPTIONAL REGULATOR"/>
    <property type="match status" value="1"/>
</dbReference>
<dbReference type="CDD" id="cd00093">
    <property type="entry name" value="HTH_XRE"/>
    <property type="match status" value="1"/>
</dbReference>
<dbReference type="InterPro" id="IPR053163">
    <property type="entry name" value="HTH-type_regulator_Rgg"/>
</dbReference>
<organism evidence="2 3">
    <name type="scientific">Lacticaseibacillus paracasei NRIC 0644</name>
    <dbReference type="NCBI Taxonomy" id="1435038"/>
    <lineage>
        <taxon>Bacteria</taxon>
        <taxon>Bacillati</taxon>
        <taxon>Bacillota</taxon>
        <taxon>Bacilli</taxon>
        <taxon>Lactobacillales</taxon>
        <taxon>Lactobacillaceae</taxon>
        <taxon>Lacticaseibacillus</taxon>
    </lineage>
</organism>
<dbReference type="InterPro" id="IPR001387">
    <property type="entry name" value="Cro/C1-type_HTH"/>
</dbReference>
<dbReference type="SUPFAM" id="SSF47413">
    <property type="entry name" value="lambda repressor-like DNA-binding domains"/>
    <property type="match status" value="1"/>
</dbReference>
<sequence length="317" mass="36592">MKEGPLFRKFRQDKLVTIEQLAIDTGLSQGFISKFERNQSDISISNFRLLLTALNVSEEEFWIGLRNQEIPKNLKDNDLNIARIHAQVPFMTPFFQVSALSNSKDVLPYLKKAKEMFKQFPTRKNRFVYLFFQANKAILENPIDKTTLHDSQLPIVHYLQQVDEWGLYECFLFELFTTAIDADLMLPLLKIGLNKSRSLAQNPSFYGLSFQILMSAFTSLLARKRFDLAQAVYNIFLQEPPVNASEVIMKDFLGGWLLIMKEQTSKGTKKWQKAIQSFKELGMSKTANDLQDSLTQILKDKDQMMVLLMSRSNASEF</sequence>
<evidence type="ECO:0000313" key="2">
    <source>
        <dbReference type="EMBL" id="GAN35423.1"/>
    </source>
</evidence>
<dbReference type="Pfam" id="PF21259">
    <property type="entry name" value="Rgg_C"/>
    <property type="match status" value="1"/>
</dbReference>
<dbReference type="Proteomes" id="UP000032552">
    <property type="component" value="Unassembled WGS sequence"/>
</dbReference>
<accession>A0A0C9Q9N3</accession>
<dbReference type="PROSITE" id="PS50943">
    <property type="entry name" value="HTH_CROC1"/>
    <property type="match status" value="1"/>
</dbReference>
<dbReference type="Pfam" id="PF01381">
    <property type="entry name" value="HTH_3"/>
    <property type="match status" value="1"/>
</dbReference>
<comment type="caution">
    <text evidence="2">The sequence shown here is derived from an EMBL/GenBank/DDBJ whole genome shotgun (WGS) entry which is preliminary data.</text>
</comment>
<gene>
    <name evidence="2" type="ORF">LC0644_0012</name>
</gene>
<dbReference type="RefSeq" id="WP_045624268.1">
    <property type="nucleotide sequence ID" value="NZ_BAYM01000001.1"/>
</dbReference>
<dbReference type="SMART" id="SM00530">
    <property type="entry name" value="HTH_XRE"/>
    <property type="match status" value="1"/>
</dbReference>
<protein>
    <recommendedName>
        <fullName evidence="1">HTH cro/C1-type domain-containing protein</fullName>
    </recommendedName>
</protein>
<dbReference type="NCBIfam" id="TIGR01716">
    <property type="entry name" value="RGG_Cterm"/>
    <property type="match status" value="1"/>
</dbReference>
<dbReference type="AlphaFoldDB" id="A0A0C9Q9N3"/>
<dbReference type="PANTHER" id="PTHR37038">
    <property type="entry name" value="TRANSCRIPTIONAL REGULATOR-RELATED"/>
    <property type="match status" value="1"/>
</dbReference>
<name>A0A0C9Q9N3_LACPA</name>
<evidence type="ECO:0000259" key="1">
    <source>
        <dbReference type="PROSITE" id="PS50943"/>
    </source>
</evidence>
<dbReference type="EMBL" id="BAYM01000001">
    <property type="protein sequence ID" value="GAN35423.1"/>
    <property type="molecule type" value="Genomic_DNA"/>
</dbReference>
<reference evidence="3" key="1">
    <citation type="submission" date="2014-05" db="EMBL/GenBank/DDBJ databases">
        <title>Whole genome sequencing of Lactobacillus casei NRIC0644.</title>
        <authorList>
            <person name="Atarashi H."/>
            <person name="Yoshida Y."/>
            <person name="Fujimura S."/>
            <person name="Tanaka N."/>
            <person name="Shiwa Y."/>
            <person name="Yoshikawa H."/>
            <person name="Okada S."/>
            <person name="Nakagawa J."/>
        </authorList>
    </citation>
    <scope>NUCLEOTIDE SEQUENCE [LARGE SCALE GENOMIC DNA]</scope>
    <source>
        <strain evidence="3">NRIC0644</strain>
    </source>
</reference>
<dbReference type="Gene3D" id="1.10.260.40">
    <property type="entry name" value="lambda repressor-like DNA-binding domains"/>
    <property type="match status" value="1"/>
</dbReference>
<dbReference type="GO" id="GO:0003677">
    <property type="term" value="F:DNA binding"/>
    <property type="evidence" value="ECO:0007669"/>
    <property type="project" value="InterPro"/>
</dbReference>